<dbReference type="HOGENOM" id="CLU_242500_0_0_1"/>
<feature type="region of interest" description="Disordered" evidence="2">
    <location>
        <begin position="1"/>
        <end position="79"/>
    </location>
</feature>
<dbReference type="Pfam" id="PF24883">
    <property type="entry name" value="NPHP3_N"/>
    <property type="match status" value="1"/>
</dbReference>
<dbReference type="Gene3D" id="3.40.50.300">
    <property type="entry name" value="P-loop containing nucleotide triphosphate hydrolases"/>
    <property type="match status" value="1"/>
</dbReference>
<dbReference type="InterPro" id="IPR015943">
    <property type="entry name" value="WD40/YVTN_repeat-like_dom_sf"/>
</dbReference>
<evidence type="ECO:0000256" key="1">
    <source>
        <dbReference type="ARBA" id="ARBA00022737"/>
    </source>
</evidence>
<protein>
    <submittedName>
        <fullName evidence="5">Uncharacterized protein</fullName>
    </submittedName>
</protein>
<evidence type="ECO:0000259" key="3">
    <source>
        <dbReference type="Pfam" id="PF17100"/>
    </source>
</evidence>
<dbReference type="SUPFAM" id="SSF52540">
    <property type="entry name" value="P-loop containing nucleoside triphosphate hydrolases"/>
    <property type="match status" value="1"/>
</dbReference>
<dbReference type="OrthoDB" id="674604at2759"/>
<dbReference type="InterPro" id="IPR036322">
    <property type="entry name" value="WD40_repeat_dom_sf"/>
</dbReference>
<dbReference type="SUPFAM" id="SSF50978">
    <property type="entry name" value="WD40 repeat-like"/>
    <property type="match status" value="1"/>
</dbReference>
<proteinExistence type="predicted"/>
<evidence type="ECO:0000313" key="5">
    <source>
        <dbReference type="EMBL" id="CEJ82927.1"/>
    </source>
</evidence>
<dbReference type="EMBL" id="CDHN01000001">
    <property type="protein sequence ID" value="CEJ82927.1"/>
    <property type="molecule type" value="Genomic_DNA"/>
</dbReference>
<feature type="domain" description="NWD NACHT-NTPase N-terminal" evidence="3">
    <location>
        <begin position="92"/>
        <end position="308"/>
    </location>
</feature>
<accession>A0A0A1T9F7</accession>
<feature type="domain" description="Nephrocystin 3-like N-terminal" evidence="4">
    <location>
        <begin position="419"/>
        <end position="580"/>
    </location>
</feature>
<dbReference type="Pfam" id="PF17100">
    <property type="entry name" value="NACHT_N"/>
    <property type="match status" value="1"/>
</dbReference>
<dbReference type="InterPro" id="IPR056884">
    <property type="entry name" value="NPHP3-like_N"/>
</dbReference>
<evidence type="ECO:0000256" key="2">
    <source>
        <dbReference type="SAM" id="MobiDB-lite"/>
    </source>
</evidence>
<dbReference type="Proteomes" id="UP000039046">
    <property type="component" value="Unassembled WGS sequence"/>
</dbReference>
<sequence length="1650" mass="185691">MPSLSKLFGRKPKKQSSNLLSPEDAVSGRSRTSSVAGSDAPSDISSQSADNRQDGIESSTAEASQQTGALPTEQEQPVVATSIAQPEAAPSSLWERAYESLREDNSSLIKEYEELLAKHLSSDLSLTSASETSLDQEKMQQITKHGLESLNESRLKYTIAGMEFVVIDQVAQVSEALIKFKEYVADAIKASPEASMAWAGVCVILPLFTNPSTVEAANKEGFSYVASRMGFYSGLEPLLWPQRVQLRQDLRTELATSLVKLYTALITFHVESALRFYRNWFGRTIRDMVKFEPWESMLKSVKDAEAVVGTNFDKVNDVSVRKGVEELGDISARLLEGLQTQTEVATQQLEVSKEQVAVSKDQLSVSKQQLDAITQLASSLSINNTHINLNIVPEAQYHSADTAEAPRCLEGTRASIRKRLLSWSDSTNGPNIFWLNGSAGTGKSTIARTIADTLEGNGTLAGGYFFKRGNETRNRMVGVLPTLVHQVIRHIAGLKVCVSASLGSEDGDALDAMSLEFQFEKLFDVPLQTLEPLYRDYKPQVIIIDALDESIEQNLAFKLIFELAKLGSKQPRFNILVTSRATTDLELVFENLAEKGKVYEILRLQDEFAEETKEDIEAFLRSSFAEIRKKKKIKRDPWPTEEDVQLLLSRATDPSPLFVYASSLLRFIDRFSPTKQLEKWLQVSSTSNDQLYEIYQPILTDAFLPLDDEQLDAAKSILQLVIVAVTPVSALTISELLDMDCDDVHEILRQFHAVIQQSEDSSRPISLHHKSFSDYLLSEPTSVPLAAEYRINPIEGHQMYAYKCLELMNARLKRDILNLGDFSWEERTVSDEQREVITGGLAYSCKQWMLHATHSRIIKSDTSAVESFLKRHFLHWLECLVWINAFSQAVSCVIDFETAAVAILPPSSYLVLFLSDAKRFIPTLNEYIFKYPLQLYSTGLVFAPTGSLLRNEYWHDAPKEVSQVGGIETEWDTALHLLYETISGSMFAFSSNGTLLASASWYGWVVIFDMSSGIETMKFQSRRRIEAIVFSPDSNTLAVLDTRGSMHFWNIHSGLLENTIENCPNLLMKINTRQDKRQITTQRLDFPDDGRAWDVSAWRMVQITPRLEREGMDAFVSEFMTKYENTFNWFHAFSDDGSIVASPTATGAIAVWDTVSGRLKAKFGAHEGVVCELLISPNASTIISNATPLEDYRITEKYAWDIASGTKIQDFEEYGDVLSFHLVSEAFLRHANKVCFPTESGMALWDIDSRELTHAVFEQPAVTKPAMSSDDNLFADALPDKHAVRVYRPSWKLTGSTQETRQYLKKRHGNVQVRQFAISSKGIIAIQYDEVIDFKELATGRHLYKDTFVDLSLLNGARFSDNGERVMYRRSEGDLIVRNTHDFSQAFSITTAHQTGSDYRLNWSYESLSPDGNLLVVSRVGLPVTVYDINSGLIVGCLDEVEASPDPCYFSPLSDGLTCYEVVENNVSVSGTMDTILVYFESNGESWHRRWRAADQVCKCFTHDGSQLLTRRTSDLLILDGSRWEILSASDGSRLLFVTPMEAVREMDYLLDFEWFRVSTDMMIPTQAVKYLKSAMSYLNIETGELELTPELTVPVDVLFRDGWLIYNGKPIIFVPKSFSTRYPEFGTWKNRVYLVIKDRLIWLDMAIPA</sequence>
<organism evidence="5 6">
    <name type="scientific">[Torrubiella] hemipterigena</name>
    <dbReference type="NCBI Taxonomy" id="1531966"/>
    <lineage>
        <taxon>Eukaryota</taxon>
        <taxon>Fungi</taxon>
        <taxon>Dikarya</taxon>
        <taxon>Ascomycota</taxon>
        <taxon>Pezizomycotina</taxon>
        <taxon>Sordariomycetes</taxon>
        <taxon>Hypocreomycetidae</taxon>
        <taxon>Hypocreales</taxon>
        <taxon>Clavicipitaceae</taxon>
        <taxon>Clavicipitaceae incertae sedis</taxon>
        <taxon>'Torrubiella' clade</taxon>
    </lineage>
</organism>
<keyword evidence="1" id="KW-0677">Repeat</keyword>
<feature type="compositionally biased region" description="Polar residues" evidence="2">
    <location>
        <begin position="43"/>
        <end position="75"/>
    </location>
</feature>
<gene>
    <name evidence="5" type="ORF">VHEMI02966</name>
</gene>
<dbReference type="Gene3D" id="2.130.10.10">
    <property type="entry name" value="YVTN repeat-like/Quinoprotein amine dehydrogenase"/>
    <property type="match status" value="3"/>
</dbReference>
<dbReference type="PANTHER" id="PTHR10039:SF17">
    <property type="entry name" value="FUNGAL STAND N-TERMINAL GOODBYE DOMAIN-CONTAINING PROTEIN-RELATED"/>
    <property type="match status" value="1"/>
</dbReference>
<dbReference type="SUPFAM" id="SSF69322">
    <property type="entry name" value="Tricorn protease domain 2"/>
    <property type="match status" value="1"/>
</dbReference>
<dbReference type="PANTHER" id="PTHR10039">
    <property type="entry name" value="AMELOGENIN"/>
    <property type="match status" value="1"/>
</dbReference>
<keyword evidence="6" id="KW-1185">Reference proteome</keyword>
<dbReference type="InterPro" id="IPR031359">
    <property type="entry name" value="NACHT_N"/>
</dbReference>
<name>A0A0A1T9F7_9HYPO</name>
<dbReference type="STRING" id="1531966.A0A0A1T9F7"/>
<reference evidence="5 6" key="1">
    <citation type="journal article" date="2015" name="Genome Announc.">
        <title>Draft Genome Sequence and Gene Annotation of the Entomopathogenic Fungus Verticillium hemipterigenum.</title>
        <authorList>
            <person name="Horn F."/>
            <person name="Habel A."/>
            <person name="Scharf D.H."/>
            <person name="Dworschak J."/>
            <person name="Brakhage A.A."/>
            <person name="Guthke R."/>
            <person name="Hertweck C."/>
            <person name="Linde J."/>
        </authorList>
    </citation>
    <scope>NUCLEOTIDE SEQUENCE [LARGE SCALE GENOMIC DNA]</scope>
</reference>
<evidence type="ECO:0000313" key="6">
    <source>
        <dbReference type="Proteomes" id="UP000039046"/>
    </source>
</evidence>
<dbReference type="InterPro" id="IPR027417">
    <property type="entry name" value="P-loop_NTPase"/>
</dbReference>
<evidence type="ECO:0000259" key="4">
    <source>
        <dbReference type="Pfam" id="PF24883"/>
    </source>
</evidence>